<reference evidence="3" key="1">
    <citation type="journal article" date="2023" name="G3 (Bethesda)">
        <title>Whole genome assembly and annotation of the endangered Caribbean coral Acropora cervicornis.</title>
        <authorList>
            <person name="Selwyn J.D."/>
            <person name="Vollmer S.V."/>
        </authorList>
    </citation>
    <scope>NUCLEOTIDE SEQUENCE</scope>
    <source>
        <strain evidence="3">K2</strain>
    </source>
</reference>
<feature type="compositionally biased region" description="Basic and acidic residues" evidence="1">
    <location>
        <begin position="47"/>
        <end position="56"/>
    </location>
</feature>
<sequence length="207" mass="23513">MAARASSSSSEDVFSEESDSNVLNLYDSDGDNSELLEDSGPRPYQFEPRRVRRNDNQDSTEPVGSDTDRLGSTNWCACGTCKQMPTTDESVCCMDVEQVWQKVVDQRSESHMKCVTEHPGFQSTCLDVWVLETAYYAYRQQYGTDNQRGNEQVKFRYIAYRQLVRWCWGYLGKHVRVALPSCAVNKIHNTFPADFGSSYTGLKPPSL</sequence>
<gene>
    <name evidence="3" type="ORF">P5673_030175</name>
</gene>
<evidence type="ECO:0000256" key="1">
    <source>
        <dbReference type="SAM" id="MobiDB-lite"/>
    </source>
</evidence>
<dbReference type="AlphaFoldDB" id="A0AAD9PUY5"/>
<feature type="compositionally biased region" description="Acidic residues" evidence="1">
    <location>
        <begin position="28"/>
        <end position="37"/>
    </location>
</feature>
<dbReference type="PANTHER" id="PTHR36981:SF1">
    <property type="entry name" value="P2X PURINORECEPTOR 7 INTRACELLULAR DOMAIN-CONTAINING PROTEIN"/>
    <property type="match status" value="1"/>
</dbReference>
<dbReference type="EMBL" id="JARQWQ010000127">
    <property type="protein sequence ID" value="KAK2549351.1"/>
    <property type="molecule type" value="Genomic_DNA"/>
</dbReference>
<comment type="caution">
    <text evidence="3">The sequence shown here is derived from an EMBL/GenBank/DDBJ whole genome shotgun (WGS) entry which is preliminary data.</text>
</comment>
<evidence type="ECO:0000313" key="4">
    <source>
        <dbReference type="Proteomes" id="UP001249851"/>
    </source>
</evidence>
<proteinExistence type="predicted"/>
<protein>
    <recommendedName>
        <fullName evidence="2">P2X purinoreceptor 7 intracellular domain-containing protein</fullName>
    </recommendedName>
</protein>
<name>A0AAD9PUY5_ACRCE</name>
<dbReference type="PANTHER" id="PTHR36981">
    <property type="entry name" value="ZGC:195170"/>
    <property type="match status" value="1"/>
</dbReference>
<accession>A0AAD9PUY5</accession>
<organism evidence="3 4">
    <name type="scientific">Acropora cervicornis</name>
    <name type="common">Staghorn coral</name>
    <dbReference type="NCBI Taxonomy" id="6130"/>
    <lineage>
        <taxon>Eukaryota</taxon>
        <taxon>Metazoa</taxon>
        <taxon>Cnidaria</taxon>
        <taxon>Anthozoa</taxon>
        <taxon>Hexacorallia</taxon>
        <taxon>Scleractinia</taxon>
        <taxon>Astrocoeniina</taxon>
        <taxon>Acroporidae</taxon>
        <taxon>Acropora</taxon>
    </lineage>
</organism>
<feature type="domain" description="P2X purinoreceptor 7 intracellular" evidence="2">
    <location>
        <begin position="68"/>
        <end position="203"/>
    </location>
</feature>
<evidence type="ECO:0000313" key="3">
    <source>
        <dbReference type="EMBL" id="KAK2549351.1"/>
    </source>
</evidence>
<dbReference type="Pfam" id="PF20478">
    <property type="entry name" value="P2RX7_C"/>
    <property type="match status" value="1"/>
</dbReference>
<dbReference type="Proteomes" id="UP001249851">
    <property type="component" value="Unassembled WGS sequence"/>
</dbReference>
<evidence type="ECO:0000259" key="2">
    <source>
        <dbReference type="Pfam" id="PF20478"/>
    </source>
</evidence>
<keyword evidence="4" id="KW-1185">Reference proteome</keyword>
<feature type="compositionally biased region" description="Low complexity" evidence="1">
    <location>
        <begin position="1"/>
        <end position="12"/>
    </location>
</feature>
<feature type="region of interest" description="Disordered" evidence="1">
    <location>
        <begin position="1"/>
        <end position="67"/>
    </location>
</feature>
<dbReference type="InterPro" id="IPR046815">
    <property type="entry name" value="P2RX7_C"/>
</dbReference>
<reference evidence="3" key="2">
    <citation type="journal article" date="2023" name="Science">
        <title>Genomic signatures of disease resistance in endangered staghorn corals.</title>
        <authorList>
            <person name="Vollmer S.V."/>
            <person name="Selwyn J.D."/>
            <person name="Despard B.A."/>
            <person name="Roesel C.L."/>
        </authorList>
    </citation>
    <scope>NUCLEOTIDE SEQUENCE</scope>
    <source>
        <strain evidence="3">K2</strain>
    </source>
</reference>